<evidence type="ECO:0000313" key="7">
    <source>
        <dbReference type="Proteomes" id="UP001152592"/>
    </source>
</evidence>
<feature type="transmembrane region" description="Helical" evidence="5">
    <location>
        <begin position="112"/>
        <end position="139"/>
    </location>
</feature>
<dbReference type="Proteomes" id="UP001152592">
    <property type="component" value="Unassembled WGS sequence"/>
</dbReference>
<dbReference type="GO" id="GO:0005351">
    <property type="term" value="F:carbohydrate:proton symporter activity"/>
    <property type="evidence" value="ECO:0007669"/>
    <property type="project" value="TreeGrafter"/>
</dbReference>
<evidence type="ECO:0000256" key="2">
    <source>
        <dbReference type="ARBA" id="ARBA00022692"/>
    </source>
</evidence>
<keyword evidence="3 5" id="KW-1133">Transmembrane helix</keyword>
<dbReference type="InterPro" id="IPR036259">
    <property type="entry name" value="MFS_trans_sf"/>
</dbReference>
<accession>A0A9W4NWT4</accession>
<organism evidence="6 7">
    <name type="scientific">Penicillium salamii</name>
    <dbReference type="NCBI Taxonomy" id="1612424"/>
    <lineage>
        <taxon>Eukaryota</taxon>
        <taxon>Fungi</taxon>
        <taxon>Dikarya</taxon>
        <taxon>Ascomycota</taxon>
        <taxon>Pezizomycotina</taxon>
        <taxon>Eurotiomycetes</taxon>
        <taxon>Eurotiomycetidae</taxon>
        <taxon>Eurotiales</taxon>
        <taxon>Aspergillaceae</taxon>
        <taxon>Penicillium</taxon>
    </lineage>
</organism>
<dbReference type="GO" id="GO:0016020">
    <property type="term" value="C:membrane"/>
    <property type="evidence" value="ECO:0007669"/>
    <property type="project" value="UniProtKB-SubCell"/>
</dbReference>
<evidence type="ECO:0000256" key="5">
    <source>
        <dbReference type="SAM" id="Phobius"/>
    </source>
</evidence>
<dbReference type="Gene3D" id="1.20.1250.20">
    <property type="entry name" value="MFS general substrate transporter like domains"/>
    <property type="match status" value="2"/>
</dbReference>
<dbReference type="PANTHER" id="PTHR48022:SF8">
    <property type="entry name" value="MAJOR FACILITATOR SUPERFAMILY (MFS) PROFILE DOMAIN-CONTAINING PROTEIN-RELATED"/>
    <property type="match status" value="1"/>
</dbReference>
<dbReference type="InterPro" id="IPR050360">
    <property type="entry name" value="MFS_Sugar_Transporters"/>
</dbReference>
<feature type="transmembrane region" description="Helical" evidence="5">
    <location>
        <begin position="44"/>
        <end position="64"/>
    </location>
</feature>
<evidence type="ECO:0000313" key="6">
    <source>
        <dbReference type="EMBL" id="CAG8416457.1"/>
    </source>
</evidence>
<comment type="subcellular location">
    <subcellularLocation>
        <location evidence="1">Membrane</location>
        <topology evidence="1">Multi-pass membrane protein</topology>
    </subcellularLocation>
</comment>
<dbReference type="OrthoDB" id="3900342at2759"/>
<gene>
    <name evidence="6" type="ORF">PSALAMII_LOCUS9249</name>
</gene>
<protein>
    <submittedName>
        <fullName evidence="6">Uncharacterized protein</fullName>
    </submittedName>
</protein>
<keyword evidence="2 5" id="KW-0812">Transmembrane</keyword>
<comment type="caution">
    <text evidence="6">The sequence shown here is derived from an EMBL/GenBank/DDBJ whole genome shotgun (WGS) entry which is preliminary data.</text>
</comment>
<feature type="transmembrane region" description="Helical" evidence="5">
    <location>
        <begin position="9"/>
        <end position="32"/>
    </location>
</feature>
<dbReference type="AlphaFoldDB" id="A0A9W4NWT4"/>
<dbReference type="Pfam" id="PF00083">
    <property type="entry name" value="Sugar_tr"/>
    <property type="match status" value="1"/>
</dbReference>
<dbReference type="EMBL" id="CAJVPD010000272">
    <property type="protein sequence ID" value="CAG8416457.1"/>
    <property type="molecule type" value="Genomic_DNA"/>
</dbReference>
<feature type="transmembrane region" description="Helical" evidence="5">
    <location>
        <begin position="193"/>
        <end position="213"/>
    </location>
</feature>
<dbReference type="SUPFAM" id="SSF103473">
    <property type="entry name" value="MFS general substrate transporter"/>
    <property type="match status" value="1"/>
</dbReference>
<name>A0A9W4NWT4_9EURO</name>
<evidence type="ECO:0000256" key="4">
    <source>
        <dbReference type="ARBA" id="ARBA00023136"/>
    </source>
</evidence>
<dbReference type="InterPro" id="IPR005828">
    <property type="entry name" value="MFS_sugar_transport-like"/>
</dbReference>
<proteinExistence type="predicted"/>
<evidence type="ECO:0000256" key="3">
    <source>
        <dbReference type="ARBA" id="ARBA00022989"/>
    </source>
</evidence>
<dbReference type="PANTHER" id="PTHR48022">
    <property type="entry name" value="PLASTIDIC GLUCOSE TRANSPORTER 4"/>
    <property type="match status" value="1"/>
</dbReference>
<keyword evidence="4 5" id="KW-0472">Membrane</keyword>
<sequence length="281" mass="31882">MAPAFVRGLCICVFTGFIYLGIVLAYFANYGAELNLGDNTYNQWLMPTSIYIMFVGIIFILLFIQYESPHYLVKCGQHKKAIENLSKIFDSITVYVSDLFKLLGIISNNESLLVSVIFGIIKLVVVIAFYIASFLSAVLEIDVNEDFKLPENKKGTSEGAIYLLTTKLFSLRIRALYTSMAITLYFANQYSNACGTFWCFVAITIIGNMWVWFSILEIASCSLESIDRLFALLWYKIGRYGNKDAKQRDQFIEDKIKMAAQSEGAVEHSERVNPVDLSRRV</sequence>
<reference evidence="6" key="1">
    <citation type="submission" date="2021-07" db="EMBL/GenBank/DDBJ databases">
        <authorList>
            <person name="Branca A.L. A."/>
        </authorList>
    </citation>
    <scope>NUCLEOTIDE SEQUENCE</scope>
</reference>
<evidence type="ECO:0000256" key="1">
    <source>
        <dbReference type="ARBA" id="ARBA00004141"/>
    </source>
</evidence>